<dbReference type="FunFam" id="2.10.70.10:FF:000010">
    <property type="entry name" value="Seizure related 6 homolog like"/>
    <property type="match status" value="1"/>
</dbReference>
<dbReference type="SUPFAM" id="SSF49854">
    <property type="entry name" value="Spermadhesin, CUB domain"/>
    <property type="match status" value="3"/>
</dbReference>
<keyword evidence="4" id="KW-0732">Signal</keyword>
<keyword evidence="9 14" id="KW-1015">Disulfide bond</keyword>
<dbReference type="AlphaFoldDB" id="A0A6P8S4J9"/>
<keyword evidence="2 14" id="KW-0768">Sushi</keyword>
<dbReference type="FunFam" id="2.10.70.10:FF:000009">
    <property type="entry name" value="Seizure related 6 homolog like"/>
    <property type="match status" value="1"/>
</dbReference>
<reference evidence="20" key="1">
    <citation type="submission" date="2025-08" db="UniProtKB">
        <authorList>
            <consortium name="RefSeq"/>
        </authorList>
    </citation>
    <scope>IDENTIFICATION</scope>
</reference>
<dbReference type="PANTHER" id="PTHR45656:SF8">
    <property type="entry name" value="SEIZURE 6-LIKE PROTEIN"/>
    <property type="match status" value="1"/>
</dbReference>
<dbReference type="CTD" id="23544"/>
<evidence type="ECO:0000256" key="4">
    <source>
        <dbReference type="ARBA" id="ARBA00022729"/>
    </source>
</evidence>
<dbReference type="CDD" id="cd00033">
    <property type="entry name" value="CCP"/>
    <property type="match status" value="5"/>
</dbReference>
<feature type="transmembrane region" description="Helical" evidence="16">
    <location>
        <begin position="752"/>
        <end position="774"/>
    </location>
</feature>
<evidence type="ECO:0000256" key="14">
    <source>
        <dbReference type="PROSITE-ProRule" id="PRU00302"/>
    </source>
</evidence>
<feature type="domain" description="Sushi" evidence="18">
    <location>
        <begin position="599"/>
        <end position="662"/>
    </location>
</feature>
<evidence type="ECO:0000313" key="19">
    <source>
        <dbReference type="Proteomes" id="UP000515159"/>
    </source>
</evidence>
<evidence type="ECO:0000256" key="9">
    <source>
        <dbReference type="ARBA" id="ARBA00023157"/>
    </source>
</evidence>
<gene>
    <name evidence="20" type="primary">SEZ6L</name>
</gene>
<evidence type="ECO:0000256" key="7">
    <source>
        <dbReference type="ARBA" id="ARBA00022989"/>
    </source>
</evidence>
<dbReference type="GO" id="GO:0043025">
    <property type="term" value="C:neuronal cell body"/>
    <property type="evidence" value="ECO:0007669"/>
    <property type="project" value="UniProtKB-ARBA"/>
</dbReference>
<evidence type="ECO:0000256" key="12">
    <source>
        <dbReference type="ARBA" id="ARBA00067914"/>
    </source>
</evidence>
<evidence type="ECO:0000313" key="20">
    <source>
        <dbReference type="RefSeq" id="XP_033812098.1"/>
    </source>
</evidence>
<feature type="region of interest" description="Disordered" evidence="15">
    <location>
        <begin position="1"/>
        <end position="29"/>
    </location>
</feature>
<dbReference type="GeneID" id="117365628"/>
<dbReference type="Pfam" id="PF00084">
    <property type="entry name" value="Sushi"/>
    <property type="match status" value="5"/>
</dbReference>
<evidence type="ECO:0000256" key="11">
    <source>
        <dbReference type="ARBA" id="ARBA00060982"/>
    </source>
</evidence>
<evidence type="ECO:0000256" key="3">
    <source>
        <dbReference type="ARBA" id="ARBA00022692"/>
    </source>
</evidence>
<feature type="domain" description="Sushi" evidence="18">
    <location>
        <begin position="186"/>
        <end position="245"/>
    </location>
</feature>
<dbReference type="Pfam" id="PF00431">
    <property type="entry name" value="CUB"/>
    <property type="match status" value="2"/>
</dbReference>
<feature type="domain" description="Sushi" evidence="18">
    <location>
        <begin position="360"/>
        <end position="421"/>
    </location>
</feature>
<dbReference type="GO" id="GO:0090036">
    <property type="term" value="P:regulation of protein kinase C signaling"/>
    <property type="evidence" value="ECO:0007669"/>
    <property type="project" value="TreeGrafter"/>
</dbReference>
<evidence type="ECO:0000256" key="1">
    <source>
        <dbReference type="ARBA" id="ARBA00004115"/>
    </source>
</evidence>
<dbReference type="FunFam" id="2.10.70.10:FF:000012">
    <property type="entry name" value="Seizure related 6 homolog like"/>
    <property type="match status" value="1"/>
</dbReference>
<dbReference type="SMART" id="SM00042">
    <property type="entry name" value="CUB"/>
    <property type="match status" value="3"/>
</dbReference>
<dbReference type="InterPro" id="IPR035976">
    <property type="entry name" value="Sushi/SCR/CCP_sf"/>
</dbReference>
<sequence>MDPPLVPHDIQDNPSTMASQSKPVVTGAETSHVLDPMVKPTNLKNELNASEGNQEMTTSAITTTTVITMEPTPVLCSVNLFDSEGYIDPAEFPPLPLHNFLECTYNVTIYTGFGVELQVKSVNLSEGEQLSIRGIGEEGLVVLANETLLVEGQVIRSPTNTISVYFRTFQDDMMGAFQLHYQVFKLSCNFPRRPDYGDVTVMDLHAGGHSHFHCHMGYELQGSNKLTCINASKPHWSSREPVCSAPCGKTVRNATIGRVLSPNYPGNYSNNLHCVWTISALEGQKVHLHFEKLSLGEKDRVVVYSGESNKSAILYDSFVTEHVPFEGVISDGSLIQIEFTSDEARTAAGFNIRFEAFERGHCYEPYIQNGNFTTTDPTYNMGTIVEFTCDPGHSLEQGPAIIECINMRGPYWNDTEPLCRAMCGGELSSPAGIILSPNWPEPYVVGEDCTWKIHVGDEKRIFLDMQLLNLSHNDILTVYDGDEIASRVLGQYAGSSSLQKLYSSTPDLTIQFHSDPAGLVFAKGHGFIINYIEVSKNDSCSDLPEIQNGWKTTSHTELVRGAKITYQCDPGYDIVGSDTLTCQWDLSWSSDPPFCEKIMYCTDPGEVDHSTRLISDPVLLVGTTIQYTCNAGFVLEGSSLLTCYSRETGTPIWTSRIPHCVSEESLACDNPGLPENGYQILYKRLYLPGESLTFMCYEGFDILGEVTIKCILGQPSHWSGSLPICKANHDSFEHALEVAEAAAETTLEGGNMALVIFIPVLIISLLLGGAYIYITRCRYYSSLRLPLMYSHPYSQITVETEFDNPIYETGETREYEVSI</sequence>
<dbReference type="InterPro" id="IPR051277">
    <property type="entry name" value="SEZ6_CSMD_C4BPB_Regulators"/>
</dbReference>
<dbReference type="GO" id="GO:0005789">
    <property type="term" value="C:endoplasmic reticulum membrane"/>
    <property type="evidence" value="ECO:0007669"/>
    <property type="project" value="UniProtKB-SubCell"/>
</dbReference>
<dbReference type="OrthoDB" id="9935125at2759"/>
<keyword evidence="6" id="KW-0256">Endoplasmic reticulum</keyword>
<feature type="domain" description="CUB" evidence="17">
    <location>
        <begin position="423"/>
        <end position="534"/>
    </location>
</feature>
<keyword evidence="7 16" id="KW-1133">Transmembrane helix</keyword>
<proteinExistence type="inferred from homology"/>
<dbReference type="Proteomes" id="UP000515159">
    <property type="component" value="Chromosome 8"/>
</dbReference>
<dbReference type="PROSITE" id="PS50923">
    <property type="entry name" value="SUSHI"/>
    <property type="match status" value="5"/>
</dbReference>
<name>A0A6P8S4J9_GEOSA</name>
<organism evidence="19 20">
    <name type="scientific">Geotrypetes seraphini</name>
    <name type="common">Gaboon caecilian</name>
    <name type="synonym">Caecilia seraphini</name>
    <dbReference type="NCBI Taxonomy" id="260995"/>
    <lineage>
        <taxon>Eukaryota</taxon>
        <taxon>Metazoa</taxon>
        <taxon>Chordata</taxon>
        <taxon>Craniata</taxon>
        <taxon>Vertebrata</taxon>
        <taxon>Euteleostomi</taxon>
        <taxon>Amphibia</taxon>
        <taxon>Gymnophiona</taxon>
        <taxon>Geotrypetes</taxon>
    </lineage>
</organism>
<evidence type="ECO:0000256" key="2">
    <source>
        <dbReference type="ARBA" id="ARBA00022659"/>
    </source>
</evidence>
<evidence type="ECO:0000256" key="8">
    <source>
        <dbReference type="ARBA" id="ARBA00023136"/>
    </source>
</evidence>
<evidence type="ECO:0000256" key="10">
    <source>
        <dbReference type="ARBA" id="ARBA00023180"/>
    </source>
</evidence>
<keyword evidence="10" id="KW-0325">Glycoprotein</keyword>
<comment type="subcellular location">
    <subcellularLocation>
        <location evidence="1">Endoplasmic reticulum membrane</location>
        <topology evidence="1">Single-pass type I membrane protein</topology>
    </subcellularLocation>
</comment>
<evidence type="ECO:0000256" key="13">
    <source>
        <dbReference type="PROSITE-ProRule" id="PRU00059"/>
    </source>
</evidence>
<dbReference type="InterPro" id="IPR035914">
    <property type="entry name" value="Sperma_CUB_dom_sf"/>
</dbReference>
<feature type="compositionally biased region" description="Polar residues" evidence="15">
    <location>
        <begin position="12"/>
        <end position="23"/>
    </location>
</feature>
<dbReference type="SMART" id="SM00032">
    <property type="entry name" value="CCP"/>
    <property type="match status" value="5"/>
</dbReference>
<feature type="disulfide bond" evidence="14">
    <location>
        <begin position="568"/>
        <end position="595"/>
    </location>
</feature>
<accession>A0A6P8S4J9</accession>
<keyword evidence="19" id="KW-1185">Reference proteome</keyword>
<dbReference type="KEGG" id="gsh:117365628"/>
<evidence type="ECO:0000259" key="18">
    <source>
        <dbReference type="PROSITE" id="PS50923"/>
    </source>
</evidence>
<dbReference type="GO" id="GO:0008344">
    <property type="term" value="P:adult locomotory behavior"/>
    <property type="evidence" value="ECO:0007669"/>
    <property type="project" value="UniProtKB-ARBA"/>
</dbReference>
<feature type="domain" description="CUB" evidence="17">
    <location>
        <begin position="247"/>
        <end position="357"/>
    </location>
</feature>
<keyword evidence="8 16" id="KW-0472">Membrane</keyword>
<feature type="domain" description="Sushi" evidence="18">
    <location>
        <begin position="538"/>
        <end position="597"/>
    </location>
</feature>
<dbReference type="InterPro" id="IPR000859">
    <property type="entry name" value="CUB_dom"/>
</dbReference>
<dbReference type="FunFam" id="2.10.70.10:FF:000025">
    <property type="entry name" value="seizure 6-like protein 2 isoform X2"/>
    <property type="match status" value="1"/>
</dbReference>
<feature type="disulfide bond" evidence="13">
    <location>
        <begin position="247"/>
        <end position="274"/>
    </location>
</feature>
<evidence type="ECO:0000256" key="5">
    <source>
        <dbReference type="ARBA" id="ARBA00022737"/>
    </source>
</evidence>
<comment type="similarity">
    <text evidence="11">Belongs to the SEZ6 family.</text>
</comment>
<comment type="caution">
    <text evidence="14">Lacks conserved residue(s) required for the propagation of feature annotation.</text>
</comment>
<evidence type="ECO:0000256" key="6">
    <source>
        <dbReference type="ARBA" id="ARBA00022824"/>
    </source>
</evidence>
<evidence type="ECO:0000256" key="16">
    <source>
        <dbReference type="SAM" id="Phobius"/>
    </source>
</evidence>
<dbReference type="Gene3D" id="2.10.70.10">
    <property type="entry name" value="Complement Module, domain 1"/>
    <property type="match status" value="5"/>
</dbReference>
<dbReference type="PROSITE" id="PS01180">
    <property type="entry name" value="CUB"/>
    <property type="match status" value="2"/>
</dbReference>
<dbReference type="Gene3D" id="2.60.120.290">
    <property type="entry name" value="Spermadhesin, CUB domain"/>
    <property type="match status" value="2"/>
</dbReference>
<dbReference type="SUPFAM" id="SSF57535">
    <property type="entry name" value="Complement control module/SCR domain"/>
    <property type="match status" value="5"/>
</dbReference>
<keyword evidence="5" id="KW-0677">Repeat</keyword>
<keyword evidence="3 16" id="KW-0812">Transmembrane</keyword>
<evidence type="ECO:0000259" key="17">
    <source>
        <dbReference type="PROSITE" id="PS01180"/>
    </source>
</evidence>
<feature type="domain" description="Sushi" evidence="18">
    <location>
        <begin position="666"/>
        <end position="727"/>
    </location>
</feature>
<dbReference type="RefSeq" id="XP_033812098.1">
    <property type="nucleotide sequence ID" value="XM_033956207.1"/>
</dbReference>
<dbReference type="FunCoup" id="A0A6P8S4J9">
    <property type="interactions" value="157"/>
</dbReference>
<dbReference type="GO" id="GO:0060074">
    <property type="term" value="P:synapse maturation"/>
    <property type="evidence" value="ECO:0007669"/>
    <property type="project" value="TreeGrafter"/>
</dbReference>
<dbReference type="InterPro" id="IPR000436">
    <property type="entry name" value="Sushi_SCR_CCP_dom"/>
</dbReference>
<dbReference type="PANTHER" id="PTHR45656">
    <property type="entry name" value="PROTEIN CBR-CLEC-78"/>
    <property type="match status" value="1"/>
</dbReference>
<evidence type="ECO:0000256" key="15">
    <source>
        <dbReference type="SAM" id="MobiDB-lite"/>
    </source>
</evidence>
<dbReference type="InParanoid" id="A0A6P8S4J9"/>
<dbReference type="CDD" id="cd00041">
    <property type="entry name" value="CUB"/>
    <property type="match status" value="2"/>
</dbReference>
<dbReference type="GO" id="GO:0021680">
    <property type="term" value="P:cerebellar Purkinje cell layer development"/>
    <property type="evidence" value="ECO:0007669"/>
    <property type="project" value="UniProtKB-ARBA"/>
</dbReference>
<protein>
    <recommendedName>
        <fullName evidence="12">Seizure 6-like protein</fullName>
    </recommendedName>
</protein>
<dbReference type="FunFam" id="2.60.120.290:FF:000030">
    <property type="entry name" value="Seizure related 6 homolog like"/>
    <property type="match status" value="1"/>
</dbReference>